<keyword evidence="2" id="KW-1185">Reference proteome</keyword>
<dbReference type="GeneID" id="24422743"/>
<dbReference type="RefSeq" id="YP_009142987.1">
    <property type="nucleotide sequence ID" value="NC_027204.1"/>
</dbReference>
<accession>A0A068NYJ3</accession>
<protein>
    <submittedName>
        <fullName evidence="1">Uncharacterized protein</fullName>
    </submittedName>
</protein>
<evidence type="ECO:0000313" key="1">
    <source>
        <dbReference type="EMBL" id="AIF27782.1"/>
    </source>
</evidence>
<evidence type="ECO:0000313" key="2">
    <source>
        <dbReference type="Proteomes" id="UP000015089"/>
    </source>
</evidence>
<sequence>MKGSTMKQMFELKRMYKHGGLDVHKFYYGSSEAVEDV</sequence>
<reference evidence="1 2" key="1">
    <citation type="journal article" date="2014" name="Virology">
        <title>The genome, proteome and phylogenetic analysis of Sinorhizobium meliloti phage PhiM12, the founder of a new group of T4-superfamily phages.</title>
        <authorList>
            <person name="Brewer T.E."/>
            <person name="Elizabeth Stroupe M."/>
            <person name="Jones K.M."/>
        </authorList>
    </citation>
    <scope>NUCLEOTIDE SEQUENCE [LARGE SCALE GENOMIC DNA]</scope>
</reference>
<dbReference type="KEGG" id="vg:24422743"/>
<organism evidence="1 2">
    <name type="scientific">Sinorhizobium phage phiM12</name>
    <dbReference type="NCBI Taxonomy" id="1357423"/>
    <lineage>
        <taxon>Viruses</taxon>
        <taxon>Duplodnaviria</taxon>
        <taxon>Heunggongvirae</taxon>
        <taxon>Uroviricota</taxon>
        <taxon>Caudoviricetes</taxon>
        <taxon>Emdodecavirus</taxon>
        <taxon>Emdodecavirus M12</taxon>
    </lineage>
</organism>
<dbReference type="EMBL" id="KF381361">
    <property type="protein sequence ID" value="AIF27782.1"/>
    <property type="molecule type" value="Genomic_DNA"/>
</dbReference>
<reference evidence="1 2" key="2">
    <citation type="journal article" date="2014" name="Virology">
        <title>The structure of Sinorhizobium meliloti phage PhiM12, which has a novel T=19l triangulation number and is the founder of a new group of T4-superfamily phages.</title>
        <authorList>
            <person name="Stroupe M.E."/>
            <person name="Brewer T.E."/>
            <person name="Sousa D.R."/>
            <person name="Jones K.M."/>
        </authorList>
    </citation>
    <scope>NUCLEOTIDE SEQUENCE [LARGE SCALE GENOMIC DNA]</scope>
</reference>
<gene>
    <name evidence="1" type="ORF">SmphiM12_081</name>
</gene>
<name>A0A068NYJ3_9CAUD</name>
<dbReference type="Proteomes" id="UP000015089">
    <property type="component" value="Segment"/>
</dbReference>
<proteinExistence type="predicted"/>